<evidence type="ECO:0000313" key="2">
    <source>
        <dbReference type="EMBL" id="KAJ3980198.1"/>
    </source>
</evidence>
<gene>
    <name evidence="2" type="ORF">F5890DRAFT_1557915</name>
</gene>
<accession>A0AA38PRY4</accession>
<sequence length="264" mass="29340">MSSPAPSNNKTIQQRRERILQAQAATTTSPGGGNCKTGSGVRGGDGEDRGRGESQERLAEEAAAEVEEEREWASAFAKLVEENKKEKERAAEDLEKRQKHTAKSHRGVDVEIPVPPSGSRQKTFKSKAVISDDSDEEVEGKGKESAPRGVKRKRTIKMIAKGDNTSVPNALSQHIIGERRFKGPGIAEQLATIAEQNKALLDVARRSLILQERILHLMVIRERREEDAEKNEDEDEDGEGEDDEGEIENEERRAKIREGKKRAE</sequence>
<feature type="compositionally biased region" description="Acidic residues" evidence="1">
    <location>
        <begin position="228"/>
        <end position="249"/>
    </location>
</feature>
<dbReference type="AlphaFoldDB" id="A0AA38PRY4"/>
<reference evidence="2" key="1">
    <citation type="submission" date="2022-08" db="EMBL/GenBank/DDBJ databases">
        <authorList>
            <consortium name="DOE Joint Genome Institute"/>
            <person name="Min B."/>
            <person name="Riley R."/>
            <person name="Sierra-Patev S."/>
            <person name="Naranjo-Ortiz M."/>
            <person name="Looney B."/>
            <person name="Konkel Z."/>
            <person name="Slot J.C."/>
            <person name="Sakamoto Y."/>
            <person name="Steenwyk J.L."/>
            <person name="Rokas A."/>
            <person name="Carro J."/>
            <person name="Camarero S."/>
            <person name="Ferreira P."/>
            <person name="Molpeceres G."/>
            <person name="Ruiz-Duenas F.J."/>
            <person name="Serrano A."/>
            <person name="Henrissat B."/>
            <person name="Drula E."/>
            <person name="Hughes K.W."/>
            <person name="Mata J.L."/>
            <person name="Ishikawa N.K."/>
            <person name="Vargas-Isla R."/>
            <person name="Ushijima S."/>
            <person name="Smith C.A."/>
            <person name="Ahrendt S."/>
            <person name="Andreopoulos W."/>
            <person name="He G."/>
            <person name="Labutti K."/>
            <person name="Lipzen A."/>
            <person name="Ng V."/>
            <person name="Sandor L."/>
            <person name="Barry K."/>
            <person name="Martinez A.T."/>
            <person name="Xiao Y."/>
            <person name="Gibbons J.G."/>
            <person name="Terashima K."/>
            <person name="Hibbett D.S."/>
            <person name="Grigoriev I.V."/>
        </authorList>
    </citation>
    <scope>NUCLEOTIDE SEQUENCE</scope>
    <source>
        <strain evidence="2">TFB7829</strain>
    </source>
</reference>
<feature type="compositionally biased region" description="Basic and acidic residues" evidence="1">
    <location>
        <begin position="44"/>
        <end position="60"/>
    </location>
</feature>
<feature type="compositionally biased region" description="Polar residues" evidence="1">
    <location>
        <begin position="1"/>
        <end position="12"/>
    </location>
</feature>
<dbReference type="EMBL" id="MU802213">
    <property type="protein sequence ID" value="KAJ3980198.1"/>
    <property type="molecule type" value="Genomic_DNA"/>
</dbReference>
<name>A0AA38PRY4_9AGAR</name>
<feature type="region of interest" description="Disordered" evidence="1">
    <location>
        <begin position="83"/>
        <end position="154"/>
    </location>
</feature>
<proteinExistence type="predicted"/>
<feature type="region of interest" description="Disordered" evidence="1">
    <location>
        <begin position="1"/>
        <end position="71"/>
    </location>
</feature>
<feature type="compositionally biased region" description="Basic and acidic residues" evidence="1">
    <location>
        <begin position="250"/>
        <end position="264"/>
    </location>
</feature>
<comment type="caution">
    <text evidence="2">The sequence shown here is derived from an EMBL/GenBank/DDBJ whole genome shotgun (WGS) entry which is preliminary data.</text>
</comment>
<feature type="region of interest" description="Disordered" evidence="1">
    <location>
        <begin position="221"/>
        <end position="264"/>
    </location>
</feature>
<protein>
    <submittedName>
        <fullName evidence="2">Uncharacterized protein</fullName>
    </submittedName>
</protein>
<evidence type="ECO:0000313" key="3">
    <source>
        <dbReference type="Proteomes" id="UP001163850"/>
    </source>
</evidence>
<dbReference type="Proteomes" id="UP001163850">
    <property type="component" value="Unassembled WGS sequence"/>
</dbReference>
<evidence type="ECO:0000256" key="1">
    <source>
        <dbReference type="SAM" id="MobiDB-lite"/>
    </source>
</evidence>
<organism evidence="2 3">
    <name type="scientific">Lentinula detonsa</name>
    <dbReference type="NCBI Taxonomy" id="2804962"/>
    <lineage>
        <taxon>Eukaryota</taxon>
        <taxon>Fungi</taxon>
        <taxon>Dikarya</taxon>
        <taxon>Basidiomycota</taxon>
        <taxon>Agaricomycotina</taxon>
        <taxon>Agaricomycetes</taxon>
        <taxon>Agaricomycetidae</taxon>
        <taxon>Agaricales</taxon>
        <taxon>Marasmiineae</taxon>
        <taxon>Omphalotaceae</taxon>
        <taxon>Lentinula</taxon>
    </lineage>
</organism>
<feature type="compositionally biased region" description="Basic and acidic residues" evidence="1">
    <location>
        <begin position="83"/>
        <end position="96"/>
    </location>
</feature>
<feature type="compositionally biased region" description="Gly residues" evidence="1">
    <location>
        <begin position="30"/>
        <end position="43"/>
    </location>
</feature>